<evidence type="ECO:0000256" key="5">
    <source>
        <dbReference type="ARBA" id="ARBA00023136"/>
    </source>
</evidence>
<feature type="domain" description="EamA" evidence="7">
    <location>
        <begin position="8"/>
        <end position="144"/>
    </location>
</feature>
<evidence type="ECO:0000313" key="9">
    <source>
        <dbReference type="Proteomes" id="UP001157134"/>
    </source>
</evidence>
<keyword evidence="5 6" id="KW-0472">Membrane</keyword>
<feature type="transmembrane region" description="Helical" evidence="6">
    <location>
        <begin position="272"/>
        <end position="291"/>
    </location>
</feature>
<feature type="transmembrane region" description="Helical" evidence="6">
    <location>
        <begin position="129"/>
        <end position="148"/>
    </location>
</feature>
<dbReference type="RefSeq" id="WP_284299925.1">
    <property type="nucleotide sequence ID" value="NZ_BSSV01000007.1"/>
</dbReference>
<feature type="transmembrane region" description="Helical" evidence="6">
    <location>
        <begin position="154"/>
        <end position="175"/>
    </location>
</feature>
<evidence type="ECO:0000256" key="1">
    <source>
        <dbReference type="ARBA" id="ARBA00004651"/>
    </source>
</evidence>
<evidence type="ECO:0000313" key="8">
    <source>
        <dbReference type="EMBL" id="GLX86669.1"/>
    </source>
</evidence>
<reference evidence="8 9" key="1">
    <citation type="submission" date="2023-03" db="EMBL/GenBank/DDBJ databases">
        <title>Thalassotalea loyana LMG 22536T draft genome sequence.</title>
        <authorList>
            <person name="Sawabe T."/>
        </authorList>
    </citation>
    <scope>NUCLEOTIDE SEQUENCE [LARGE SCALE GENOMIC DNA]</scope>
    <source>
        <strain evidence="8 9">LMG 22536</strain>
    </source>
</reference>
<comment type="caution">
    <text evidence="8">The sequence shown here is derived from an EMBL/GenBank/DDBJ whole genome shotgun (WGS) entry which is preliminary data.</text>
</comment>
<gene>
    <name evidence="8" type="ORF">tloyanaT_29220</name>
</gene>
<feature type="transmembrane region" description="Helical" evidence="6">
    <location>
        <begin position="69"/>
        <end position="88"/>
    </location>
</feature>
<keyword evidence="9" id="KW-1185">Reference proteome</keyword>
<proteinExistence type="predicted"/>
<dbReference type="PANTHER" id="PTHR32322">
    <property type="entry name" value="INNER MEMBRANE TRANSPORTER"/>
    <property type="match status" value="1"/>
</dbReference>
<feature type="transmembrane region" description="Helical" evidence="6">
    <location>
        <begin position="216"/>
        <end position="237"/>
    </location>
</feature>
<evidence type="ECO:0000256" key="2">
    <source>
        <dbReference type="ARBA" id="ARBA00022475"/>
    </source>
</evidence>
<protein>
    <submittedName>
        <fullName evidence="8">Membrane protein</fullName>
    </submittedName>
</protein>
<keyword evidence="2" id="KW-1003">Cell membrane</keyword>
<keyword evidence="3 6" id="KW-0812">Transmembrane</keyword>
<dbReference type="PANTHER" id="PTHR32322:SF18">
    <property type="entry name" value="S-ADENOSYLMETHIONINE_S-ADENOSYLHOMOCYSTEINE TRANSPORTER"/>
    <property type="match status" value="1"/>
</dbReference>
<dbReference type="EMBL" id="BSSV01000007">
    <property type="protein sequence ID" value="GLX86669.1"/>
    <property type="molecule type" value="Genomic_DNA"/>
</dbReference>
<feature type="transmembrane region" description="Helical" evidence="6">
    <location>
        <begin position="39"/>
        <end position="57"/>
    </location>
</feature>
<name>A0ABQ6HFA6_9GAMM</name>
<feature type="transmembrane region" description="Helical" evidence="6">
    <location>
        <begin position="184"/>
        <end position="204"/>
    </location>
</feature>
<dbReference type="InterPro" id="IPR050638">
    <property type="entry name" value="AA-Vitamin_Transporters"/>
</dbReference>
<feature type="transmembrane region" description="Helical" evidence="6">
    <location>
        <begin position="249"/>
        <end position="266"/>
    </location>
</feature>
<accession>A0ABQ6HFA6</accession>
<evidence type="ECO:0000256" key="4">
    <source>
        <dbReference type="ARBA" id="ARBA00022989"/>
    </source>
</evidence>
<evidence type="ECO:0000256" key="6">
    <source>
        <dbReference type="SAM" id="Phobius"/>
    </source>
</evidence>
<evidence type="ECO:0000256" key="3">
    <source>
        <dbReference type="ARBA" id="ARBA00022692"/>
    </source>
</evidence>
<evidence type="ECO:0000259" key="7">
    <source>
        <dbReference type="Pfam" id="PF00892"/>
    </source>
</evidence>
<dbReference type="SUPFAM" id="SSF103481">
    <property type="entry name" value="Multidrug resistance efflux transporter EmrE"/>
    <property type="match status" value="2"/>
</dbReference>
<feature type="domain" description="EamA" evidence="7">
    <location>
        <begin position="157"/>
        <end position="286"/>
    </location>
</feature>
<feature type="transmembrane region" description="Helical" evidence="6">
    <location>
        <begin position="100"/>
        <end position="117"/>
    </location>
</feature>
<keyword evidence="4 6" id="KW-1133">Transmembrane helix</keyword>
<comment type="subcellular location">
    <subcellularLocation>
        <location evidence="1">Cell membrane</location>
        <topology evidence="1">Multi-pass membrane protein</topology>
    </subcellularLocation>
</comment>
<sequence>MEKNQHIAVQLGLGAVLLWSTVATAFKLSLAHLTPTQLLFYASITTWLVLFVILLGQRKLSNVRNAFSSSPWLFVKLGLINPAIYYLILFEAYDLLPAQQAQTLNYTWAITLSLLAVPMLGQRLTKYDILGLVLAYLGVVFISTQGNFLELEFASGLGVFLALISTVLWAIYWIFNTKNNADPIISLFICFSIGVPAIAMVLTVQDGWQIPSTEGLLGAIYVGLFEMGITFILWLYALKRATNTSQISMLIFISPFLSLYFIHLFLGEKILYSTIIGLCLIVTGLITQQVMNKKSQRKIR</sequence>
<organism evidence="8 9">
    <name type="scientific">Thalassotalea loyana</name>
    <dbReference type="NCBI Taxonomy" id="280483"/>
    <lineage>
        <taxon>Bacteria</taxon>
        <taxon>Pseudomonadati</taxon>
        <taxon>Pseudomonadota</taxon>
        <taxon>Gammaproteobacteria</taxon>
        <taxon>Alteromonadales</taxon>
        <taxon>Colwelliaceae</taxon>
        <taxon>Thalassotalea</taxon>
    </lineage>
</organism>
<dbReference type="InterPro" id="IPR037185">
    <property type="entry name" value="EmrE-like"/>
</dbReference>
<dbReference type="Pfam" id="PF00892">
    <property type="entry name" value="EamA"/>
    <property type="match status" value="2"/>
</dbReference>
<dbReference type="InterPro" id="IPR000620">
    <property type="entry name" value="EamA_dom"/>
</dbReference>
<dbReference type="Proteomes" id="UP001157134">
    <property type="component" value="Unassembled WGS sequence"/>
</dbReference>